<evidence type="ECO:0000313" key="10">
    <source>
        <dbReference type="EMBL" id="KAK7237897.1"/>
    </source>
</evidence>
<dbReference type="Pfam" id="PF03382">
    <property type="entry name" value="DUF285"/>
    <property type="match status" value="4"/>
</dbReference>
<evidence type="ECO:0000256" key="3">
    <source>
        <dbReference type="ARBA" id="ARBA00004613"/>
    </source>
</evidence>
<dbReference type="SUPFAM" id="SSF52266">
    <property type="entry name" value="SGNH hydrolase"/>
    <property type="match status" value="1"/>
</dbReference>
<evidence type="ECO:0000256" key="6">
    <source>
        <dbReference type="ARBA" id="ARBA00023136"/>
    </source>
</evidence>
<evidence type="ECO:0000256" key="2">
    <source>
        <dbReference type="ARBA" id="ARBA00004442"/>
    </source>
</evidence>
<feature type="compositionally biased region" description="Pro residues" evidence="8">
    <location>
        <begin position="968"/>
        <end position="982"/>
    </location>
</feature>
<sequence>MLGINDAKLEWDEDDFVEAYADLVEATIADAPSVEAVFVAAPYLAVGTCCDIDMDLVNGEIPDAVAAFVEARGDGFAVPVRFVDARAAWLQATGCDASDVDDACEAYYDDDGMHTSDRGSDVLAAIVRDALEGFAGAPTYAEFDDYTDQPTPEYYAEFDDYTDQPTAAPTNFSYLYKNITFSYSYESTPYSFADKSELETAVDAWLADSDAAEETYGHISAWDTSKVTDMSELFCVYSWACTHSNTNAQSFNQDIGAWDTSKVMDMSGMFYHAHAFDQDVGAWDTSSVTDMSYMFFVADAFDQDIGAWDTSSVTDMSWMFYSADAFDQDIGTWNTASVTDMSRMFYHADAFDQDIGDWDTSSVRDMSYMFSNADTFNQDIGAWDTSSVTSMSWMFYSADAFDQDIGGWDTSSVTDMSSMFRWTDTFDQDIGGWDTSSVTDMSGMFLDAGAFNQDVGGWDTSAVTDMSWMFSDASAFDQDVGSWDTASVADMSYMFYDAEAFDQDIGAWDTSAVTDMRWMFADAEAFNQDIGAWDTSSVTDLSSMFYSADAFDQEIGAWDTSAVTDMRWMFADAEAFNQDIGAWDTSSVTDMSYMFYVADAFDQEIGAWDTSSVTDMSRMFSSADAFDQDLGWCFSFSDPGIGGSCSVTNCGITFSSTVTCVNTYAKLQAAMLIDEVVIDIRADITVEDSAAGASGLYVPSGHSVSLTSSGRHALSGDASTTLLYVNRNSYLTVDNIRFNGGYRLIDTSVMGGSHSLTATDCEFLNSAANAVHRFVYLNITRCLFENNTAANSGGSIYGGNGEITDTVFRSEYSSFRGGAVFLPGSQMVVRNTLFEDCGTAGSPAGSAAYVGNSAQVTFDGCVFRDNTAGHDGSALKIADTAAVELISCMFEGNDQDAITMSGSTTLYSLDSAFDDESVVGFQSSWSGTAEFKCDDIDRLLPTIKDVSSCIDCVDVSSCAAPSANPTSAPMPEPSAAPTATPLPTPLDASYSYEYELLLEYSYSYGEQRDLVAALADAQPEIQISGDVELYSQLAVDYTARISSDTGDRAIDGDGFTRLFYVTGHLTLDGLVLKNGLADDSSSPSIHGGAAYVASGGSLALHNCTLVSNRALRSDPGGVANGGGIYAAGSLTTTDCLFSGNFADGPDLNWGYGGAVFAAGGWSATRCAFTDNIGDYQGGAVFVGGGSTYLDSCTFAGNAAPYNGYGDNVGMGGSAEVYALSVTTDEQDWYLRGDAYGTLALCDTPGVVVTGSKASLATEDCSWAPAAFWPAPSAAPTTSGYSYLYEYITFSYSYGSTPTAFADKSELETAVDAWLADSDAAEETYGHISAWDTSKVTDMSELFCGASWACTHYNTNAQSFDDDIGGWDTSSVTDMSYMFLDAGAFNQDIGGWDTSSVTDMSWMFYSADAFNGDIGGWDTSSVTDMRYMFGRASAFDQDIGAWDTSSVTDMSTMFYYADAFDQDVGAWDTSSVTSMSSIFQGASAFDQDIGAWDTSSVTDMRGTFYGADAFNQDISAWNTSSVTDMSYMFYSANAFDQNIGAWDTSSVTDMNYMFYDASAFDQDIGAWDTSSVTSMSAMFYVADAFDQDIGAWNTASVTDMSYMFGQTSAFDQDIGAWDTSAAADMNAMFYYARAFNQDIGAWDTSSVTDMSSMFSRASAFDQDIGGWNTASVTSMSYIFYEADTFNQDIGAWDTSSVKYMRSMLRGASAFDQDLGWCISSSVSASDFASSAGCTVTDCGVVTFVRRPARVSRPAAVPPEAYARPSFGRSSYVQVVLAAHATDSKVAQVYVELSSDVGEFTSVLARASGHWADLVFGDGFDFATLDVSSVSISTRGAGAWLEISVISAATLCAVGFGWQANANAAPYEKSFSGSVVANLAGERVAMYTTDCLEGGRAHELATLRFDDEFFIERFGFLELVATNAAGVSLPNVSSLVYLSSEAATQTPTLAPTLSPAPTARPDDRAD</sequence>
<comment type="caution">
    <text evidence="10">The sequence shown here is derived from an EMBL/GenBank/DDBJ whole genome shotgun (WGS) entry which is preliminary data.</text>
</comment>
<keyword evidence="6" id="KW-0472">Membrane</keyword>
<dbReference type="Pfam" id="PF13229">
    <property type="entry name" value="Beta_helix"/>
    <property type="match status" value="1"/>
</dbReference>
<feature type="region of interest" description="Disordered" evidence="8">
    <location>
        <begin position="962"/>
        <end position="982"/>
    </location>
</feature>
<evidence type="ECO:0000313" key="11">
    <source>
        <dbReference type="Proteomes" id="UP001363151"/>
    </source>
</evidence>
<protein>
    <recommendedName>
        <fullName evidence="9">Right handed beta helix domain-containing protein</fullName>
    </recommendedName>
</protein>
<accession>A0ABR1FT78</accession>
<dbReference type="InterPro" id="IPR005046">
    <property type="entry name" value="DUF285"/>
</dbReference>
<dbReference type="Gene3D" id="3.40.50.1110">
    <property type="entry name" value="SGNH hydrolase"/>
    <property type="match status" value="1"/>
</dbReference>
<dbReference type="InterPro" id="IPR039448">
    <property type="entry name" value="Beta_helix"/>
</dbReference>
<dbReference type="CDD" id="cd00229">
    <property type="entry name" value="SGNH_hydrolase"/>
    <property type="match status" value="1"/>
</dbReference>
<dbReference type="NCBIfam" id="TIGR02167">
    <property type="entry name" value="Liste_lipo_26"/>
    <property type="match status" value="25"/>
</dbReference>
<evidence type="ECO:0000256" key="4">
    <source>
        <dbReference type="ARBA" id="ARBA00022525"/>
    </source>
</evidence>
<evidence type="ECO:0000259" key="9">
    <source>
        <dbReference type="Pfam" id="PF13229"/>
    </source>
</evidence>
<reference evidence="10 11" key="1">
    <citation type="submission" date="2024-03" db="EMBL/GenBank/DDBJ databases">
        <title>Aureococcus anophagefferens CCMP1851 and Kratosvirus quantuckense: Draft genome of a second virus-susceptible host strain in the model system.</title>
        <authorList>
            <person name="Chase E."/>
            <person name="Truchon A.R."/>
            <person name="Schepens W."/>
            <person name="Wilhelm S.W."/>
        </authorList>
    </citation>
    <scope>NUCLEOTIDE SEQUENCE [LARGE SCALE GENOMIC DNA]</scope>
    <source>
        <strain evidence="10 11">CCMP1851</strain>
    </source>
</reference>
<comment type="subcellular location">
    <subcellularLocation>
        <location evidence="1">Cell envelope</location>
    </subcellularLocation>
    <subcellularLocation>
        <location evidence="2">Cell outer membrane</location>
    </subcellularLocation>
    <subcellularLocation>
        <location evidence="3">Secreted</location>
    </subcellularLocation>
</comment>
<evidence type="ECO:0000256" key="8">
    <source>
        <dbReference type="SAM" id="MobiDB-lite"/>
    </source>
</evidence>
<keyword evidence="11" id="KW-1185">Reference proteome</keyword>
<evidence type="ECO:0000256" key="7">
    <source>
        <dbReference type="ARBA" id="ARBA00023237"/>
    </source>
</evidence>
<proteinExistence type="predicted"/>
<name>A0ABR1FT78_AURAN</name>
<dbReference type="EMBL" id="JBBJCI010000231">
    <property type="protein sequence ID" value="KAK7237897.1"/>
    <property type="molecule type" value="Genomic_DNA"/>
</dbReference>
<keyword evidence="4" id="KW-0964">Secreted</keyword>
<dbReference type="InterPro" id="IPR003368">
    <property type="entry name" value="POMP_repeat"/>
</dbReference>
<dbReference type="NCBIfam" id="TIGR01376">
    <property type="entry name" value="POMP_repeat"/>
    <property type="match status" value="1"/>
</dbReference>
<dbReference type="Gene3D" id="2.160.20.10">
    <property type="entry name" value="Single-stranded right-handed beta-helix, Pectin lyase-like"/>
    <property type="match status" value="1"/>
</dbReference>
<dbReference type="InterPro" id="IPR036514">
    <property type="entry name" value="SGNH_hydro_sf"/>
</dbReference>
<dbReference type="Proteomes" id="UP001363151">
    <property type="component" value="Unassembled WGS sequence"/>
</dbReference>
<evidence type="ECO:0000256" key="5">
    <source>
        <dbReference type="ARBA" id="ARBA00022729"/>
    </source>
</evidence>
<organism evidence="10 11">
    <name type="scientific">Aureococcus anophagefferens</name>
    <name type="common">Harmful bloom alga</name>
    <dbReference type="NCBI Taxonomy" id="44056"/>
    <lineage>
        <taxon>Eukaryota</taxon>
        <taxon>Sar</taxon>
        <taxon>Stramenopiles</taxon>
        <taxon>Ochrophyta</taxon>
        <taxon>Pelagophyceae</taxon>
        <taxon>Pelagomonadales</taxon>
        <taxon>Pelagomonadaceae</taxon>
        <taxon>Aureococcus</taxon>
    </lineage>
</organism>
<keyword evidence="7" id="KW-0998">Cell outer membrane</keyword>
<gene>
    <name evidence="10" type="ORF">SO694_00022474</name>
</gene>
<dbReference type="SUPFAM" id="SSF51126">
    <property type="entry name" value="Pectin lyase-like"/>
    <property type="match status" value="2"/>
</dbReference>
<dbReference type="InterPro" id="IPR011889">
    <property type="entry name" value="Liste_lipo_26"/>
</dbReference>
<feature type="domain" description="Right handed beta helix" evidence="9">
    <location>
        <begin position="750"/>
        <end position="906"/>
    </location>
</feature>
<evidence type="ECO:0000256" key="1">
    <source>
        <dbReference type="ARBA" id="ARBA00004196"/>
    </source>
</evidence>
<dbReference type="InterPro" id="IPR011050">
    <property type="entry name" value="Pectin_lyase_fold/virulence"/>
</dbReference>
<keyword evidence="5" id="KW-0732">Signal</keyword>
<dbReference type="InterPro" id="IPR012334">
    <property type="entry name" value="Pectin_lyas_fold"/>
</dbReference>